<evidence type="ECO:0000313" key="5">
    <source>
        <dbReference type="Proteomes" id="UP000215002"/>
    </source>
</evidence>
<feature type="chain" id="PRO_5012375153" evidence="2">
    <location>
        <begin position="23"/>
        <end position="245"/>
    </location>
</feature>
<accession>A0A223NS65</accession>
<feature type="region of interest" description="Disordered" evidence="1">
    <location>
        <begin position="224"/>
        <end position="245"/>
    </location>
</feature>
<protein>
    <submittedName>
        <fullName evidence="4">DUF2807 domain-containing protein</fullName>
    </submittedName>
</protein>
<gene>
    <name evidence="4" type="ORF">MuYL_0708</name>
</gene>
<dbReference type="PANTHER" id="PTHR39200:SF1">
    <property type="entry name" value="AUTO-TRANSPORTER ADHESIN HEAD GIN DOMAIN-CONTAINING PROTEIN-RELATED"/>
    <property type="match status" value="1"/>
</dbReference>
<dbReference type="RefSeq" id="WP_094569178.1">
    <property type="nucleotide sequence ID" value="NZ_CP022743.1"/>
</dbReference>
<dbReference type="PANTHER" id="PTHR39200">
    <property type="entry name" value="HYPOTHETICAL EXPORTED PROTEIN"/>
    <property type="match status" value="1"/>
</dbReference>
<keyword evidence="5" id="KW-1185">Reference proteome</keyword>
<dbReference type="Pfam" id="PF10988">
    <property type="entry name" value="DUF2807"/>
    <property type="match status" value="1"/>
</dbReference>
<feature type="domain" description="Putative auto-transporter adhesin head GIN" evidence="3">
    <location>
        <begin position="43"/>
        <end position="229"/>
    </location>
</feature>
<dbReference type="EMBL" id="CP022743">
    <property type="protein sequence ID" value="ASU32610.1"/>
    <property type="molecule type" value="Genomic_DNA"/>
</dbReference>
<evidence type="ECO:0000313" key="4">
    <source>
        <dbReference type="EMBL" id="ASU32610.1"/>
    </source>
</evidence>
<keyword evidence="2" id="KW-0732">Signal</keyword>
<dbReference type="Gene3D" id="2.160.20.120">
    <property type="match status" value="1"/>
</dbReference>
<organism evidence="4 5">
    <name type="scientific">Mucilaginibacter xinganensis</name>
    <dbReference type="NCBI Taxonomy" id="1234841"/>
    <lineage>
        <taxon>Bacteria</taxon>
        <taxon>Pseudomonadati</taxon>
        <taxon>Bacteroidota</taxon>
        <taxon>Sphingobacteriia</taxon>
        <taxon>Sphingobacteriales</taxon>
        <taxon>Sphingobacteriaceae</taxon>
        <taxon>Mucilaginibacter</taxon>
    </lineage>
</organism>
<dbReference type="Proteomes" id="UP000215002">
    <property type="component" value="Chromosome"/>
</dbReference>
<dbReference type="KEGG" id="muc:MuYL_0708"/>
<dbReference type="AlphaFoldDB" id="A0A223NS65"/>
<dbReference type="OrthoDB" id="794214at2"/>
<reference evidence="4 5" key="1">
    <citation type="submission" date="2017-08" db="EMBL/GenBank/DDBJ databases">
        <title>Complete genome sequence of Mucilaginibacter sp. strain BJC16-A31.</title>
        <authorList>
            <consortium name="Henan University of Science and Technology"/>
            <person name="You X."/>
        </authorList>
    </citation>
    <scope>NUCLEOTIDE SEQUENCE [LARGE SCALE GENOMIC DNA]</scope>
    <source>
        <strain evidence="4 5">BJC16-A31</strain>
    </source>
</reference>
<sequence length="245" mass="25800">MKSIAKIMLAALLLTGAGYTYAKPNPNVKVLSAEIVDRHLSGFNGVNVAGPFDVFIIQGSTESVKVEAPSDVIDRIITEVNNGVLKVYSKHDNWNWGNWFGNHKKIAVYVVAKDLNAVSITGSGDVSFKEGLTTNSLRLKISGSGDMSGKIDVKSLESSISGSGDMRLAGRANTSTVSLVGSGDYTARNLETATTMIRLTGSGDAYVNASEKIDAALHGSGDIHCSGNPKNVSKSKNGSGDIYVN</sequence>
<evidence type="ECO:0000259" key="3">
    <source>
        <dbReference type="Pfam" id="PF10988"/>
    </source>
</evidence>
<feature type="signal peptide" evidence="2">
    <location>
        <begin position="1"/>
        <end position="22"/>
    </location>
</feature>
<evidence type="ECO:0000256" key="2">
    <source>
        <dbReference type="SAM" id="SignalP"/>
    </source>
</evidence>
<name>A0A223NS65_9SPHI</name>
<feature type="compositionally biased region" description="Polar residues" evidence="1">
    <location>
        <begin position="228"/>
        <end position="238"/>
    </location>
</feature>
<proteinExistence type="predicted"/>
<evidence type="ECO:0000256" key="1">
    <source>
        <dbReference type="SAM" id="MobiDB-lite"/>
    </source>
</evidence>
<dbReference type="InterPro" id="IPR021255">
    <property type="entry name" value="DUF2807"/>
</dbReference>